<reference evidence="3" key="1">
    <citation type="journal article" date="2023" name="GigaByte">
        <title>Genome assembly of the bearded iris, Iris pallida Lam.</title>
        <authorList>
            <person name="Bruccoleri R.E."/>
            <person name="Oakeley E.J."/>
            <person name="Faust A.M.E."/>
            <person name="Altorfer M."/>
            <person name="Dessus-Babus S."/>
            <person name="Burckhardt D."/>
            <person name="Oertli M."/>
            <person name="Naumann U."/>
            <person name="Petersen F."/>
            <person name="Wong J."/>
        </authorList>
    </citation>
    <scope>NUCLEOTIDE SEQUENCE</scope>
    <source>
        <strain evidence="3">GSM-AAB239-AS_SAM_17_03QT</strain>
    </source>
</reference>
<name>A0AAX6E039_IRIPA</name>
<reference evidence="3" key="2">
    <citation type="submission" date="2023-04" db="EMBL/GenBank/DDBJ databases">
        <authorList>
            <person name="Bruccoleri R.E."/>
            <person name="Oakeley E.J."/>
            <person name="Faust A.-M."/>
            <person name="Dessus-Babus S."/>
            <person name="Altorfer M."/>
            <person name="Burckhardt D."/>
            <person name="Oertli M."/>
            <person name="Naumann U."/>
            <person name="Petersen F."/>
            <person name="Wong J."/>
        </authorList>
    </citation>
    <scope>NUCLEOTIDE SEQUENCE</scope>
    <source>
        <strain evidence="3">GSM-AAB239-AS_SAM_17_03QT</strain>
        <tissue evidence="3">Leaf</tissue>
    </source>
</reference>
<feature type="signal peptide" evidence="1">
    <location>
        <begin position="1"/>
        <end position="35"/>
    </location>
</feature>
<dbReference type="InterPro" id="IPR055235">
    <property type="entry name" value="ASD1_cat"/>
</dbReference>
<evidence type="ECO:0000313" key="4">
    <source>
        <dbReference type="Proteomes" id="UP001140949"/>
    </source>
</evidence>
<sequence>MWGRGRDMGIQGGYSGPGVFLCALFLLSASCRCSALELDANLAASLTVDATPQSSRKMPANMFGIDFEEINHSGAGGLWAELVSNRGFEAGGLSTPSDIDPWDVIGNETYITLSTDLTSCFSRNEVALRMEVLCDNGKANTCPTGGVGIYNPGYWGMNIEKGKTYKVILHVRSLGSVNFSVSLRSSDGLQSLASAPLISDALGFSKWTKVELLLQSGGTNSNSRIQLTTTKKGVYWFDQVSVMPLETYKGHGFRKELGSMLENLEPRFIRFPGGDYVKGGRLRNAFRWRETIGPWEERSGHFNDIWDYWTDDGLGFFEFLQLAEDLGASPVWVVNNGISKSDQVDTASILPFVKA</sequence>
<dbReference type="Gene3D" id="2.60.120.260">
    <property type="entry name" value="Galactose-binding domain-like"/>
    <property type="match status" value="1"/>
</dbReference>
<proteinExistence type="predicted"/>
<dbReference type="PANTHER" id="PTHR31776:SF0">
    <property type="entry name" value="ALPHA-L-ARABINOFURANOSIDASE 1"/>
    <property type="match status" value="1"/>
</dbReference>
<dbReference type="FunFam" id="2.60.120.260:FF:000063">
    <property type="entry name" value="Putative alpha-L-arabinofuranosidase family protein"/>
    <property type="match status" value="1"/>
</dbReference>
<dbReference type="Pfam" id="PF22848">
    <property type="entry name" value="ASD1_dom"/>
    <property type="match status" value="1"/>
</dbReference>
<dbReference type="GO" id="GO:0046556">
    <property type="term" value="F:alpha-L-arabinofuranosidase activity"/>
    <property type="evidence" value="ECO:0007669"/>
    <property type="project" value="TreeGrafter"/>
</dbReference>
<feature type="domain" description="Alpha-L-arabinofuranosidase 1 catalytic" evidence="2">
    <location>
        <begin position="261"/>
        <end position="352"/>
    </location>
</feature>
<keyword evidence="4" id="KW-1185">Reference proteome</keyword>
<dbReference type="Proteomes" id="UP001140949">
    <property type="component" value="Unassembled WGS sequence"/>
</dbReference>
<evidence type="ECO:0000256" key="1">
    <source>
        <dbReference type="SAM" id="SignalP"/>
    </source>
</evidence>
<dbReference type="Gene3D" id="3.20.20.80">
    <property type="entry name" value="Glycosidases"/>
    <property type="match status" value="1"/>
</dbReference>
<gene>
    <name evidence="3" type="ORF">M6B38_217430</name>
</gene>
<dbReference type="InterPro" id="IPR017853">
    <property type="entry name" value="GH"/>
</dbReference>
<keyword evidence="1" id="KW-0732">Signal</keyword>
<organism evidence="3 4">
    <name type="scientific">Iris pallida</name>
    <name type="common">Sweet iris</name>
    <dbReference type="NCBI Taxonomy" id="29817"/>
    <lineage>
        <taxon>Eukaryota</taxon>
        <taxon>Viridiplantae</taxon>
        <taxon>Streptophyta</taxon>
        <taxon>Embryophyta</taxon>
        <taxon>Tracheophyta</taxon>
        <taxon>Spermatophyta</taxon>
        <taxon>Magnoliopsida</taxon>
        <taxon>Liliopsida</taxon>
        <taxon>Asparagales</taxon>
        <taxon>Iridaceae</taxon>
        <taxon>Iridoideae</taxon>
        <taxon>Irideae</taxon>
        <taxon>Iris</taxon>
    </lineage>
</organism>
<comment type="caution">
    <text evidence="3">The sequence shown here is derived from an EMBL/GenBank/DDBJ whole genome shotgun (WGS) entry which is preliminary data.</text>
</comment>
<dbReference type="AlphaFoldDB" id="A0AAX6E039"/>
<protein>
    <submittedName>
        <fullName evidence="3">Alpha-L-arabinofuranosidase 1-like</fullName>
    </submittedName>
</protein>
<dbReference type="PROSITE" id="PS51257">
    <property type="entry name" value="PROKAR_LIPOPROTEIN"/>
    <property type="match status" value="1"/>
</dbReference>
<feature type="chain" id="PRO_5043455669" evidence="1">
    <location>
        <begin position="36"/>
        <end position="355"/>
    </location>
</feature>
<evidence type="ECO:0000259" key="2">
    <source>
        <dbReference type="Pfam" id="PF22848"/>
    </source>
</evidence>
<dbReference type="InterPro" id="IPR051563">
    <property type="entry name" value="Glycosyl_Hydrolase_51"/>
</dbReference>
<dbReference type="SUPFAM" id="SSF51445">
    <property type="entry name" value="(Trans)glycosidases"/>
    <property type="match status" value="1"/>
</dbReference>
<accession>A0AAX6E039</accession>
<dbReference type="PANTHER" id="PTHR31776">
    <property type="entry name" value="ALPHA-L-ARABINOFURANOSIDASE 1"/>
    <property type="match status" value="1"/>
</dbReference>
<evidence type="ECO:0000313" key="3">
    <source>
        <dbReference type="EMBL" id="KAJ6797477.1"/>
    </source>
</evidence>
<dbReference type="EMBL" id="JANAVB010040818">
    <property type="protein sequence ID" value="KAJ6797477.1"/>
    <property type="molecule type" value="Genomic_DNA"/>
</dbReference>